<feature type="compositionally biased region" description="Low complexity" evidence="1">
    <location>
        <begin position="34"/>
        <end position="44"/>
    </location>
</feature>
<dbReference type="AlphaFoldDB" id="A0A8H5ZEC5"/>
<gene>
    <name evidence="2" type="ORF">GGP41_003720</name>
</gene>
<feature type="region of interest" description="Disordered" evidence="1">
    <location>
        <begin position="1"/>
        <end position="78"/>
    </location>
</feature>
<reference evidence="2" key="1">
    <citation type="submission" date="2019-11" db="EMBL/GenBank/DDBJ databases">
        <title>Bipolaris sorokiniana Genome sequencing.</title>
        <authorList>
            <person name="Wang H."/>
        </authorList>
    </citation>
    <scope>NUCLEOTIDE SEQUENCE</scope>
</reference>
<sequence length="227" mass="24653">MSSGPSGSAPRKGKKRSRSESSKLTTQPQPQPQPSSQKAPSQPKEIIDLTMTDEETSPTMTVSTGSRATSTEPTPTPIKFSLRPVYRLIDLTLESDEDKDVIGGMHEKSNPDPKDKKKEVIVKKKSEKEVKRVAQLDHMAVMFTPAQAIAALTNPNPLDITYDMKTGERFTFPVKRSYNLGAMGRYMPSVADDKASAAEKKESTKGKGKAPAEGKGSTRDKASAADK</sequence>
<comment type="caution">
    <text evidence="2">The sequence shown here is derived from an EMBL/GenBank/DDBJ whole genome shotgun (WGS) entry which is preliminary data.</text>
</comment>
<feature type="compositionally biased region" description="Basic and acidic residues" evidence="1">
    <location>
        <begin position="105"/>
        <end position="123"/>
    </location>
</feature>
<dbReference type="Proteomes" id="UP000624244">
    <property type="component" value="Unassembled WGS sequence"/>
</dbReference>
<accession>A0A8H5ZEC5</accession>
<feature type="compositionally biased region" description="Polar residues" evidence="1">
    <location>
        <begin position="57"/>
        <end position="73"/>
    </location>
</feature>
<proteinExistence type="predicted"/>
<evidence type="ECO:0000256" key="1">
    <source>
        <dbReference type="SAM" id="MobiDB-lite"/>
    </source>
</evidence>
<name>A0A8H5ZEC5_COCSA</name>
<feature type="region of interest" description="Disordered" evidence="1">
    <location>
        <begin position="100"/>
        <end position="123"/>
    </location>
</feature>
<feature type="region of interest" description="Disordered" evidence="1">
    <location>
        <begin position="191"/>
        <end position="227"/>
    </location>
</feature>
<evidence type="ECO:0000313" key="2">
    <source>
        <dbReference type="EMBL" id="KAF5846343.1"/>
    </source>
</evidence>
<organism evidence="2 3">
    <name type="scientific">Cochliobolus sativus</name>
    <name type="common">Common root rot and spot blotch fungus</name>
    <name type="synonym">Bipolaris sorokiniana</name>
    <dbReference type="NCBI Taxonomy" id="45130"/>
    <lineage>
        <taxon>Eukaryota</taxon>
        <taxon>Fungi</taxon>
        <taxon>Dikarya</taxon>
        <taxon>Ascomycota</taxon>
        <taxon>Pezizomycotina</taxon>
        <taxon>Dothideomycetes</taxon>
        <taxon>Pleosporomycetidae</taxon>
        <taxon>Pleosporales</taxon>
        <taxon>Pleosporineae</taxon>
        <taxon>Pleosporaceae</taxon>
        <taxon>Bipolaris</taxon>
    </lineage>
</organism>
<evidence type="ECO:0000313" key="3">
    <source>
        <dbReference type="Proteomes" id="UP000624244"/>
    </source>
</evidence>
<protein>
    <submittedName>
        <fullName evidence="2">Uncharacterized protein</fullName>
    </submittedName>
</protein>
<dbReference type="EMBL" id="WNKQ01000016">
    <property type="protein sequence ID" value="KAF5846343.1"/>
    <property type="molecule type" value="Genomic_DNA"/>
</dbReference>